<keyword evidence="2" id="KW-0238">DNA-binding</keyword>
<dbReference type="GO" id="GO:0003677">
    <property type="term" value="F:DNA binding"/>
    <property type="evidence" value="ECO:0007669"/>
    <property type="project" value="UniProtKB-KW"/>
</dbReference>
<evidence type="ECO:0000313" key="6">
    <source>
        <dbReference type="EMBL" id="KXZ62501.1"/>
    </source>
</evidence>
<dbReference type="InterPro" id="IPR050707">
    <property type="entry name" value="HTH_MetabolicPath_Reg"/>
</dbReference>
<evidence type="ECO:0000256" key="3">
    <source>
        <dbReference type="ARBA" id="ARBA00023163"/>
    </source>
</evidence>
<evidence type="ECO:0000259" key="5">
    <source>
        <dbReference type="PROSITE" id="PS51078"/>
    </source>
</evidence>
<keyword evidence="3" id="KW-0804">Transcription</keyword>
<dbReference type="Proteomes" id="UP000075680">
    <property type="component" value="Unassembled WGS sequence"/>
</dbReference>
<dbReference type="SUPFAM" id="SSF46785">
    <property type="entry name" value="Winged helix' DNA-binding domain"/>
    <property type="match status" value="1"/>
</dbReference>
<evidence type="ECO:0000259" key="4">
    <source>
        <dbReference type="PROSITE" id="PS51077"/>
    </source>
</evidence>
<dbReference type="Gene3D" id="1.10.10.10">
    <property type="entry name" value="Winged helix-like DNA-binding domain superfamily/Winged helix DNA-binding domain"/>
    <property type="match status" value="1"/>
</dbReference>
<dbReference type="GO" id="GO:0045892">
    <property type="term" value="P:negative regulation of DNA-templated transcription"/>
    <property type="evidence" value="ECO:0007669"/>
    <property type="project" value="TreeGrafter"/>
</dbReference>
<dbReference type="Pfam" id="PF01614">
    <property type="entry name" value="IclR_C"/>
    <property type="match status" value="1"/>
</dbReference>
<evidence type="ECO:0000256" key="1">
    <source>
        <dbReference type="ARBA" id="ARBA00023015"/>
    </source>
</evidence>
<feature type="domain" description="HTH iclR-type" evidence="4">
    <location>
        <begin position="55"/>
        <end position="115"/>
    </location>
</feature>
<dbReference type="AlphaFoldDB" id="A0A150HJ42"/>
<gene>
    <name evidence="6" type="primary">pcaU_2</name>
    <name evidence="6" type="ORF">AVENLUH5627_03484</name>
</gene>
<protein>
    <submittedName>
        <fullName evidence="6">Pca operon regulatory protein</fullName>
    </submittedName>
</protein>
<name>A0A150HJ42_9GAMM</name>
<dbReference type="PANTHER" id="PTHR30136:SF34">
    <property type="entry name" value="TRANSCRIPTIONAL REGULATOR"/>
    <property type="match status" value="1"/>
</dbReference>
<feature type="domain" description="IclR-ED" evidence="5">
    <location>
        <begin position="116"/>
        <end position="302"/>
    </location>
</feature>
<dbReference type="InterPro" id="IPR036388">
    <property type="entry name" value="WH-like_DNA-bd_sf"/>
</dbReference>
<dbReference type="Gene3D" id="3.30.450.40">
    <property type="match status" value="1"/>
</dbReference>
<dbReference type="GO" id="GO:0046278">
    <property type="term" value="P:3,4-dihydroxybenzoate metabolic process"/>
    <property type="evidence" value="ECO:0007669"/>
    <property type="project" value="InterPro"/>
</dbReference>
<proteinExistence type="predicted"/>
<dbReference type="PROSITE" id="PS51077">
    <property type="entry name" value="HTH_ICLR"/>
    <property type="match status" value="1"/>
</dbReference>
<dbReference type="PATRIC" id="fig|52133.18.peg.3569"/>
<dbReference type="NCBIfam" id="TIGR02431">
    <property type="entry name" value="pcaR_pcaU"/>
    <property type="match status" value="1"/>
</dbReference>
<accession>A0A150HJ42</accession>
<dbReference type="GO" id="GO:0045893">
    <property type="term" value="P:positive regulation of DNA-templated transcription"/>
    <property type="evidence" value="ECO:0007669"/>
    <property type="project" value="InterPro"/>
</dbReference>
<evidence type="ECO:0000313" key="7">
    <source>
        <dbReference type="Proteomes" id="UP000075680"/>
    </source>
</evidence>
<keyword evidence="1" id="KW-0805">Transcription regulation</keyword>
<dbReference type="SUPFAM" id="SSF55781">
    <property type="entry name" value="GAF domain-like"/>
    <property type="match status" value="1"/>
</dbReference>
<evidence type="ECO:0000256" key="2">
    <source>
        <dbReference type="ARBA" id="ARBA00023125"/>
    </source>
</evidence>
<dbReference type="GO" id="GO:0003700">
    <property type="term" value="F:DNA-binding transcription factor activity"/>
    <property type="evidence" value="ECO:0007669"/>
    <property type="project" value="TreeGrafter"/>
</dbReference>
<dbReference type="InterPro" id="IPR014757">
    <property type="entry name" value="Tscrpt_reg_IclR_C"/>
</dbReference>
<dbReference type="InterPro" id="IPR012794">
    <property type="entry name" value="PcaR_PcaU"/>
</dbReference>
<dbReference type="SMART" id="SM00346">
    <property type="entry name" value="HTH_ICLR"/>
    <property type="match status" value="1"/>
</dbReference>
<dbReference type="InterPro" id="IPR005471">
    <property type="entry name" value="Tscrpt_reg_IclR_N"/>
</dbReference>
<comment type="caution">
    <text evidence="6">The sequence shown here is derived from an EMBL/GenBank/DDBJ whole genome shotgun (WGS) entry which is preliminary data.</text>
</comment>
<dbReference type="InterPro" id="IPR036390">
    <property type="entry name" value="WH_DNA-bd_sf"/>
</dbReference>
<reference evidence="6 7" key="1">
    <citation type="journal article" date="2016" name="Sci. Rep.">
        <title>Genomic and phenotypic characterization of the species Acinetobacter venetianus.</title>
        <authorList>
            <person name="Fondi M."/>
            <person name="Maida I."/>
            <person name="Perrin E."/>
            <person name="Orlandini V."/>
            <person name="La Torre L."/>
            <person name="Bosi E."/>
            <person name="Negroni A."/>
            <person name="Zanaroli G."/>
            <person name="Fava F."/>
            <person name="Decorosi F."/>
            <person name="Giovannetti L."/>
            <person name="Viti C."/>
            <person name="Vaneechoutte M."/>
            <person name="Dijkshoorn L."/>
            <person name="Fani R."/>
        </authorList>
    </citation>
    <scope>NUCLEOTIDE SEQUENCE [LARGE SCALE GENOMIC DNA]</scope>
    <source>
        <strain evidence="6 7">LUH5627</strain>
    </source>
</reference>
<dbReference type="PANTHER" id="PTHR30136">
    <property type="entry name" value="HELIX-TURN-HELIX TRANSCRIPTIONAL REGULATOR, ICLR FAMILY"/>
    <property type="match status" value="1"/>
</dbReference>
<organism evidence="6 7">
    <name type="scientific">Acinetobacter venetianus</name>
    <dbReference type="NCBI Taxonomy" id="52133"/>
    <lineage>
        <taxon>Bacteria</taxon>
        <taxon>Pseudomonadati</taxon>
        <taxon>Pseudomonadota</taxon>
        <taxon>Gammaproteobacteria</taxon>
        <taxon>Moraxellales</taxon>
        <taxon>Moraxellaceae</taxon>
        <taxon>Acinetobacter</taxon>
    </lineage>
</organism>
<sequence>MIEHYTSKTVVFRLESILETDFRMKEHIMENDQNKEPKLIHHSENKKTIRHEDFIAGISKGLAILECFGPERHRLNMSTAAEKTGMTRAAARRHLLTLEYLGYLDFDGHYYYLTPKILKFSGAYLDGSPLPKICQPLLNLLTNQTSLIYSVMVLDGYEAITIARSAAHQQTDRVNPYGLHLGNRLPAHATSAGKILLAHLDDEAQKQWLEKYPLKRLTKYTHTESEIFLKLLHEIKEQDWCYSCEEHELGVHAVAVPIYDANADVVAALNIVSPTMRTTKDYLITHILPLLLETARDLRQVV</sequence>
<dbReference type="InterPro" id="IPR029016">
    <property type="entry name" value="GAF-like_dom_sf"/>
</dbReference>
<dbReference type="Pfam" id="PF09339">
    <property type="entry name" value="HTH_IclR"/>
    <property type="match status" value="1"/>
</dbReference>
<dbReference type="EMBL" id="JRUE01000261">
    <property type="protein sequence ID" value="KXZ62501.1"/>
    <property type="molecule type" value="Genomic_DNA"/>
</dbReference>
<dbReference type="PROSITE" id="PS51078">
    <property type="entry name" value="ICLR_ED"/>
    <property type="match status" value="1"/>
</dbReference>